<protein>
    <submittedName>
        <fullName evidence="1">DUF3793 family protein</fullName>
    </submittedName>
</protein>
<dbReference type="Pfam" id="PF12672">
    <property type="entry name" value="DUF3793"/>
    <property type="match status" value="1"/>
</dbReference>
<dbReference type="AlphaFoldDB" id="A0A6M0H1E7"/>
<dbReference type="EMBL" id="JAAGPU010000009">
    <property type="protein sequence ID" value="NEU04576.1"/>
    <property type="molecule type" value="Genomic_DNA"/>
</dbReference>
<proteinExistence type="predicted"/>
<dbReference type="InterPro" id="IPR024523">
    <property type="entry name" value="DUF3793"/>
</dbReference>
<name>A0A6M0H1E7_9CLOT</name>
<evidence type="ECO:0000313" key="1">
    <source>
        <dbReference type="EMBL" id="NEU04576.1"/>
    </source>
</evidence>
<accession>A0A6M0H1E7</accession>
<dbReference type="Proteomes" id="UP000481872">
    <property type="component" value="Unassembled WGS sequence"/>
</dbReference>
<organism evidence="1 2">
    <name type="scientific">Clostridium senegalense</name>
    <dbReference type="NCBI Taxonomy" id="1465809"/>
    <lineage>
        <taxon>Bacteria</taxon>
        <taxon>Bacillati</taxon>
        <taxon>Bacillota</taxon>
        <taxon>Clostridia</taxon>
        <taxon>Eubacteriales</taxon>
        <taxon>Clostridiaceae</taxon>
        <taxon>Clostridium</taxon>
    </lineage>
</organism>
<gene>
    <name evidence="1" type="ORF">G3M99_06815</name>
</gene>
<reference evidence="1 2" key="1">
    <citation type="submission" date="2020-02" db="EMBL/GenBank/DDBJ databases">
        <title>Genome assembly of a novel Clostridium senegalense strain.</title>
        <authorList>
            <person name="Gupta T.B."/>
            <person name="Jauregui R."/>
            <person name="Maclean P."/>
            <person name="Nawarathana A."/>
            <person name="Brightwell G."/>
        </authorList>
    </citation>
    <scope>NUCLEOTIDE SEQUENCE [LARGE SCALE GENOMIC DNA]</scope>
    <source>
        <strain evidence="1 2">AGRFS4</strain>
    </source>
</reference>
<evidence type="ECO:0000313" key="2">
    <source>
        <dbReference type="Proteomes" id="UP000481872"/>
    </source>
</evidence>
<sequence>MDIAIKDFRSKIKEFDDVEYMVNVIVLNAAPTIKELKAGTTVTLCNHDKNMKNNWKNYKEELLERLKLKAFELKETEDAVVVLFYKEELLKNKLENELVKTYLKKFGYKSEMTLYEKLTLLKKRYEKNACPHELGLFLGFPLDDVKIFIESPHSECLICGYWKVYKDEHYAMKTFEDFDAAKLEIINKVCSGLSLTEILDGIA</sequence>
<dbReference type="RefSeq" id="WP_199869626.1">
    <property type="nucleotide sequence ID" value="NZ_JAAGPU010000009.1"/>
</dbReference>
<keyword evidence="2" id="KW-1185">Reference proteome</keyword>
<comment type="caution">
    <text evidence="1">The sequence shown here is derived from an EMBL/GenBank/DDBJ whole genome shotgun (WGS) entry which is preliminary data.</text>
</comment>